<accession>A0AAD6ZR99</accession>
<protein>
    <submittedName>
        <fullName evidence="2">Uncharacterized protein</fullName>
    </submittedName>
</protein>
<feature type="compositionally biased region" description="Basic and acidic residues" evidence="1">
    <location>
        <begin position="126"/>
        <end position="136"/>
    </location>
</feature>
<evidence type="ECO:0000313" key="2">
    <source>
        <dbReference type="EMBL" id="KAJ7336100.1"/>
    </source>
</evidence>
<organism evidence="2 3">
    <name type="scientific">Mycena albidolilacea</name>
    <dbReference type="NCBI Taxonomy" id="1033008"/>
    <lineage>
        <taxon>Eukaryota</taxon>
        <taxon>Fungi</taxon>
        <taxon>Dikarya</taxon>
        <taxon>Basidiomycota</taxon>
        <taxon>Agaricomycotina</taxon>
        <taxon>Agaricomycetes</taxon>
        <taxon>Agaricomycetidae</taxon>
        <taxon>Agaricales</taxon>
        <taxon>Marasmiineae</taxon>
        <taxon>Mycenaceae</taxon>
        <taxon>Mycena</taxon>
    </lineage>
</organism>
<comment type="caution">
    <text evidence="2">The sequence shown here is derived from an EMBL/GenBank/DDBJ whole genome shotgun (WGS) entry which is preliminary data.</text>
</comment>
<dbReference type="AlphaFoldDB" id="A0AAD6ZR99"/>
<keyword evidence="3" id="KW-1185">Reference proteome</keyword>
<reference evidence="2" key="1">
    <citation type="submission" date="2023-03" db="EMBL/GenBank/DDBJ databases">
        <title>Massive genome expansion in bonnet fungi (Mycena s.s.) driven by repeated elements and novel gene families across ecological guilds.</title>
        <authorList>
            <consortium name="Lawrence Berkeley National Laboratory"/>
            <person name="Harder C.B."/>
            <person name="Miyauchi S."/>
            <person name="Viragh M."/>
            <person name="Kuo A."/>
            <person name="Thoen E."/>
            <person name="Andreopoulos B."/>
            <person name="Lu D."/>
            <person name="Skrede I."/>
            <person name="Drula E."/>
            <person name="Henrissat B."/>
            <person name="Morin E."/>
            <person name="Kohler A."/>
            <person name="Barry K."/>
            <person name="LaButti K."/>
            <person name="Morin E."/>
            <person name="Salamov A."/>
            <person name="Lipzen A."/>
            <person name="Mereny Z."/>
            <person name="Hegedus B."/>
            <person name="Baldrian P."/>
            <person name="Stursova M."/>
            <person name="Weitz H."/>
            <person name="Taylor A."/>
            <person name="Grigoriev I.V."/>
            <person name="Nagy L.G."/>
            <person name="Martin F."/>
            <person name="Kauserud H."/>
        </authorList>
    </citation>
    <scope>NUCLEOTIDE SEQUENCE</scope>
    <source>
        <strain evidence="2">CBHHK002</strain>
    </source>
</reference>
<feature type="compositionally biased region" description="Low complexity" evidence="1">
    <location>
        <begin position="89"/>
        <end position="98"/>
    </location>
</feature>
<evidence type="ECO:0000313" key="3">
    <source>
        <dbReference type="Proteomes" id="UP001218218"/>
    </source>
</evidence>
<name>A0AAD6ZR99_9AGAR</name>
<proteinExistence type="predicted"/>
<gene>
    <name evidence="2" type="ORF">DFH08DRAFT_813348</name>
</gene>
<feature type="compositionally biased region" description="Basic and acidic residues" evidence="1">
    <location>
        <begin position="52"/>
        <end position="65"/>
    </location>
</feature>
<feature type="region of interest" description="Disordered" evidence="1">
    <location>
        <begin position="1"/>
        <end position="173"/>
    </location>
</feature>
<dbReference type="Proteomes" id="UP001218218">
    <property type="component" value="Unassembled WGS sequence"/>
</dbReference>
<dbReference type="EMBL" id="JARIHO010000031">
    <property type="protein sequence ID" value="KAJ7336100.1"/>
    <property type="molecule type" value="Genomic_DNA"/>
</dbReference>
<feature type="compositionally biased region" description="Acidic residues" evidence="1">
    <location>
        <begin position="66"/>
        <end position="79"/>
    </location>
</feature>
<evidence type="ECO:0000256" key="1">
    <source>
        <dbReference type="SAM" id="MobiDB-lite"/>
    </source>
</evidence>
<feature type="compositionally biased region" description="Basic and acidic residues" evidence="1">
    <location>
        <begin position="1"/>
        <end position="23"/>
    </location>
</feature>
<sequence>MAVEQAWDHRRPTQARRGREDSASRGQAPSRQAAACSGRAGRNDGWTQSDNDNDKGSDTEYRVSEDEADDSAGSDAEEESNSKDDTDAKIAAYAAALRDQMDKGKGKGKKPVAAAEAHTKPNKGHLRADIEAERGGEAPARPRSVLSHRSSHRWQFKRTSSLAPEGRDDATSERMNQNNAVHAKNIRVKIHEVGWGLSRQAGLLGRTRNSRDMVWMKEEVAKSCGDQTGAESTPQRNVDIYHNPLDGFTGHLEDLLRHNGRLCNLVIFLTRLLPHLPQLSGDE</sequence>